<evidence type="ECO:0000313" key="13">
    <source>
        <dbReference type="Proteomes" id="UP000001176"/>
    </source>
</evidence>
<evidence type="ECO:0000256" key="9">
    <source>
        <dbReference type="ARBA" id="ARBA00023268"/>
    </source>
</evidence>
<keyword evidence="9 11" id="KW-0511">Multifunctional enzyme</keyword>
<dbReference type="GO" id="GO:0004042">
    <property type="term" value="F:L-glutamate N-acetyltransferase activity"/>
    <property type="evidence" value="ECO:0007669"/>
    <property type="project" value="UniProtKB-UniRule"/>
</dbReference>
<evidence type="ECO:0000256" key="2">
    <source>
        <dbReference type="ARBA" id="ARBA00006774"/>
    </source>
</evidence>
<sequence>MATLPVSPLARTMPDLPALAGVRFGAAAAGIRYTGRTDLVMAEFVPGTTVAGVFTRSKCPGAPVDWCRAALPEGLARALVVNAGNANVFTGRAGFEATQANAADAARLVGCPASHVFLASTGVIGEILPYKKISTALPGLYATLSETGWADAARGIMTTDTFPKAAVRETTIGDTPVRIQGIAKGSGMVAPDMATMLCFIATDAALPPSVLQPLLSAGTARSFNRTTVDSDTSTSDMVLLFATGQAGNAPVQSESDPALSAFAEALDSLLLELALLVVRDGEGATKLIRIQVTGAASDESAQRVSMAVANSPLVKTAIAGQDANWGRIVMAVGKSGEPANRDTLSIGIGGVWIARNGTVVAGYDETPVVAHMKGQEIDIDIDLGLGNGTGTAWSCDLTHGYIDINGSYRS</sequence>
<protein>
    <recommendedName>
        <fullName evidence="11">Arginine biosynthesis bifunctional protein ArgJ</fullName>
    </recommendedName>
    <domain>
        <recommendedName>
            <fullName evidence="11">Glutamate N-acetyltransferase</fullName>
            <ecNumber evidence="11">2.3.1.35</ecNumber>
        </recommendedName>
        <alternativeName>
            <fullName evidence="11">Ornithine acetyltransferase</fullName>
            <shortName evidence="11">OATase</shortName>
        </alternativeName>
        <alternativeName>
            <fullName evidence="11">Ornithine transacetylase</fullName>
        </alternativeName>
    </domain>
    <domain>
        <recommendedName>
            <fullName evidence="11">Amino-acid acetyltransferase</fullName>
            <ecNumber evidence="11">2.3.1.1</ecNumber>
        </recommendedName>
        <alternativeName>
            <fullName evidence="11">N-acetylglutamate synthase</fullName>
            <shortName evidence="11">AGSase</shortName>
        </alternativeName>
    </domain>
    <component>
        <recommendedName>
            <fullName evidence="11">Arginine biosynthesis bifunctional protein ArgJ alpha chain</fullName>
        </recommendedName>
    </component>
    <component>
        <recommendedName>
            <fullName evidence="11">Arginine biosynthesis bifunctional protein ArgJ beta chain</fullName>
        </recommendedName>
    </component>
</protein>
<dbReference type="NCBIfam" id="NF003802">
    <property type="entry name" value="PRK05388.1"/>
    <property type="match status" value="1"/>
</dbReference>
<feature type="site" description="Involved in the stabilization of negative charge on the oxyanion by the formation of the oxyanion hole" evidence="11">
    <location>
        <position position="121"/>
    </location>
</feature>
<keyword evidence="7 11" id="KW-0808">Transferase</keyword>
<dbReference type="CDD" id="cd02152">
    <property type="entry name" value="OAT"/>
    <property type="match status" value="1"/>
</dbReference>
<dbReference type="GO" id="GO:0006592">
    <property type="term" value="P:ornithine biosynthetic process"/>
    <property type="evidence" value="ECO:0007669"/>
    <property type="project" value="TreeGrafter"/>
</dbReference>
<comment type="catalytic activity">
    <reaction evidence="11">
        <text>L-glutamate + acetyl-CoA = N-acetyl-L-glutamate + CoA + H(+)</text>
        <dbReference type="Rhea" id="RHEA:24292"/>
        <dbReference type="ChEBI" id="CHEBI:15378"/>
        <dbReference type="ChEBI" id="CHEBI:29985"/>
        <dbReference type="ChEBI" id="CHEBI:44337"/>
        <dbReference type="ChEBI" id="CHEBI:57287"/>
        <dbReference type="ChEBI" id="CHEBI:57288"/>
        <dbReference type="EC" id="2.3.1.1"/>
    </reaction>
</comment>
<accession>A9HAU1</accession>
<evidence type="ECO:0000256" key="7">
    <source>
        <dbReference type="ARBA" id="ARBA00022679"/>
    </source>
</evidence>
<comment type="subcellular location">
    <subcellularLocation>
        <location evidence="1 11">Cytoplasm</location>
    </subcellularLocation>
</comment>
<evidence type="ECO:0000256" key="4">
    <source>
        <dbReference type="ARBA" id="ARBA00022490"/>
    </source>
</evidence>
<comment type="subunit">
    <text evidence="3 11">Heterotetramer of two alpha and two beta chains.</text>
</comment>
<dbReference type="InterPro" id="IPR042195">
    <property type="entry name" value="ArgJ_beta_C"/>
</dbReference>
<evidence type="ECO:0000256" key="1">
    <source>
        <dbReference type="ARBA" id="ARBA00004496"/>
    </source>
</evidence>
<keyword evidence="4 11" id="KW-0963">Cytoplasm</keyword>
<dbReference type="EC" id="2.3.1.35" evidence="11"/>
<keyword evidence="5 11" id="KW-0055">Arginine biosynthesis</keyword>
<dbReference type="HAMAP" id="MF_01106">
    <property type="entry name" value="ArgJ"/>
    <property type="match status" value="1"/>
</dbReference>
<feature type="binding site" evidence="11">
    <location>
        <position position="184"/>
    </location>
    <ligand>
        <name>substrate</name>
    </ligand>
</feature>
<feature type="chain" id="PRO_5023214938" description="Arginine biosynthesis bifunctional protein ArgJ beta chain" evidence="11">
    <location>
        <begin position="195"/>
        <end position="410"/>
    </location>
</feature>
<comment type="function">
    <text evidence="11">Catalyzes two activities which are involved in the cyclic version of arginine biosynthesis: the synthesis of N-acetylglutamate from glutamate and acetyl-CoA as the acetyl donor, and of ornithine by transacetylation between N(2)-acetylornithine and glutamate.</text>
</comment>
<dbReference type="EMBL" id="AM889285">
    <property type="protein sequence ID" value="CAP54737.1"/>
    <property type="molecule type" value="Genomic_DNA"/>
</dbReference>
<dbReference type="Gene3D" id="3.60.70.12">
    <property type="entry name" value="L-amino peptidase D-ALA esterase/amidase"/>
    <property type="match status" value="1"/>
</dbReference>
<dbReference type="Gene3D" id="3.10.20.340">
    <property type="entry name" value="ArgJ beta chain, C-terminal domain"/>
    <property type="match status" value="1"/>
</dbReference>
<evidence type="ECO:0000256" key="6">
    <source>
        <dbReference type="ARBA" id="ARBA00022605"/>
    </source>
</evidence>
<dbReference type="InterPro" id="IPR016117">
    <property type="entry name" value="ArgJ-like_dom_sf"/>
</dbReference>
<keyword evidence="8 11" id="KW-0068">Autocatalytic cleavage</keyword>
<feature type="binding site" evidence="11">
    <location>
        <position position="158"/>
    </location>
    <ligand>
        <name>substrate</name>
    </ligand>
</feature>
<keyword evidence="13" id="KW-1185">Reference proteome</keyword>
<dbReference type="UniPathway" id="UPA00068">
    <property type="reaction ID" value="UER00106"/>
</dbReference>
<dbReference type="Proteomes" id="UP000001176">
    <property type="component" value="Chromosome"/>
</dbReference>
<feature type="binding site" evidence="11">
    <location>
        <position position="195"/>
    </location>
    <ligand>
        <name>substrate</name>
    </ligand>
</feature>
<dbReference type="GO" id="GO:0006526">
    <property type="term" value="P:L-arginine biosynthetic process"/>
    <property type="evidence" value="ECO:0007669"/>
    <property type="project" value="UniProtKB-UniRule"/>
</dbReference>
<dbReference type="NCBIfam" id="TIGR00120">
    <property type="entry name" value="ArgJ"/>
    <property type="match status" value="1"/>
</dbReference>
<keyword evidence="6 11" id="KW-0028">Amino-acid biosynthesis</keyword>
<evidence type="ECO:0000313" key="12">
    <source>
        <dbReference type="EMBL" id="CAP54737.1"/>
    </source>
</evidence>
<dbReference type="GO" id="GO:0004358">
    <property type="term" value="F:L-glutamate N-acetyltransferase activity, acting on acetyl-L-ornithine as donor"/>
    <property type="evidence" value="ECO:0007669"/>
    <property type="project" value="UniProtKB-UniRule"/>
</dbReference>
<feature type="binding site" evidence="11">
    <location>
        <position position="410"/>
    </location>
    <ligand>
        <name>substrate</name>
    </ligand>
</feature>
<dbReference type="PANTHER" id="PTHR23100">
    <property type="entry name" value="ARGININE BIOSYNTHESIS BIFUNCTIONAL PROTEIN ARGJ"/>
    <property type="match status" value="1"/>
</dbReference>
<dbReference type="Pfam" id="PF01960">
    <property type="entry name" value="ArgJ"/>
    <property type="match status" value="1"/>
</dbReference>
<comment type="similarity">
    <text evidence="2 11">Belongs to the ArgJ family.</text>
</comment>
<evidence type="ECO:0000256" key="5">
    <source>
        <dbReference type="ARBA" id="ARBA00022571"/>
    </source>
</evidence>
<evidence type="ECO:0000256" key="8">
    <source>
        <dbReference type="ARBA" id="ARBA00022813"/>
    </source>
</evidence>
<evidence type="ECO:0000256" key="11">
    <source>
        <dbReference type="HAMAP-Rule" id="MF_01106"/>
    </source>
</evidence>
<comment type="catalytic activity">
    <reaction evidence="11">
        <text>N(2)-acetyl-L-ornithine + L-glutamate = N-acetyl-L-glutamate + L-ornithine</text>
        <dbReference type="Rhea" id="RHEA:15349"/>
        <dbReference type="ChEBI" id="CHEBI:29985"/>
        <dbReference type="ChEBI" id="CHEBI:44337"/>
        <dbReference type="ChEBI" id="CHEBI:46911"/>
        <dbReference type="ChEBI" id="CHEBI:57805"/>
        <dbReference type="EC" id="2.3.1.35"/>
    </reaction>
</comment>
<reference evidence="12 13" key="1">
    <citation type="journal article" date="2009" name="BMC Genomics">
        <title>Complete genome sequence of the sugarcane nitrogen-fixing endophyte Gluconacetobacter diazotrophicus Pal5.</title>
        <authorList>
            <person name="Bertalan M."/>
            <person name="Albano R."/>
            <person name="Padua V."/>
            <person name="Rouws L."/>
            <person name="Rojas C."/>
            <person name="Hemerly A."/>
            <person name="Teixeira K."/>
            <person name="Schwab S."/>
            <person name="Araujo J."/>
            <person name="Oliveira A."/>
            <person name="Franca L."/>
            <person name="Magalhaes V."/>
            <person name="Alqueres S."/>
            <person name="Cardoso A."/>
            <person name="Almeida W."/>
            <person name="Loureiro M.M."/>
            <person name="Nogueira E."/>
            <person name="Cidade D."/>
            <person name="Oliveira D."/>
            <person name="Simao T."/>
            <person name="Macedo J."/>
            <person name="Valadao A."/>
            <person name="Dreschsel M."/>
            <person name="Freitas F."/>
            <person name="Vidal M."/>
            <person name="Guedes H."/>
            <person name="Rodrigues E."/>
            <person name="Meneses C."/>
            <person name="Brioso P."/>
            <person name="Pozzer L."/>
            <person name="Figueiredo D."/>
            <person name="Montano H."/>
            <person name="Junior J."/>
            <person name="Filho G."/>
            <person name="Flores V."/>
            <person name="Ferreira B."/>
            <person name="Branco A."/>
            <person name="Gonzalez P."/>
            <person name="Guillobel H."/>
            <person name="Lemos M."/>
            <person name="Seibel L."/>
            <person name="Macedo J."/>
            <person name="Alves-Ferreira M."/>
            <person name="Sachetto-Martins G."/>
            <person name="Coelho A."/>
            <person name="Santos E."/>
            <person name="Amaral G."/>
            <person name="Neves A."/>
            <person name="Pacheco A.B."/>
            <person name="Carvalho D."/>
            <person name="Lery L."/>
            <person name="Bisch P."/>
            <person name="Rossle S.C."/>
            <person name="Urmenyi T."/>
            <person name="Kruger W.V."/>
            <person name="Martins O."/>
            <person name="Baldani J.I."/>
            <person name="Ferreira P.C."/>
        </authorList>
    </citation>
    <scope>NUCLEOTIDE SEQUENCE [LARGE SCALE GENOMIC DNA]</scope>
    <source>
        <strain evidence="13">ATCC 49037 / DSM 5601 / CCUG 37298 / CIP 103539 / LMG 7603 / PAl5</strain>
    </source>
</reference>
<comment type="pathway">
    <text evidence="11">Amino-acid biosynthesis; L-arginine biosynthesis; L-ornithine and N-acetyl-L-glutamate from L-glutamate and N(2)-acetyl-L-ornithine (cyclic): step 1/1.</text>
</comment>
<feature type="site" description="Cleavage; by autolysis" evidence="11">
    <location>
        <begin position="194"/>
        <end position="195"/>
    </location>
</feature>
<dbReference type="RefSeq" id="WP_012223541.1">
    <property type="nucleotide sequence ID" value="NC_010125.1"/>
</dbReference>
<feature type="active site" description="Nucleophile" evidence="11">
    <location>
        <position position="195"/>
    </location>
</feature>
<feature type="binding site" evidence="11">
    <location>
        <position position="282"/>
    </location>
    <ligand>
        <name>substrate</name>
    </ligand>
</feature>
<dbReference type="FunFam" id="3.60.70.12:FF:000001">
    <property type="entry name" value="Arginine biosynthesis bifunctional protein ArgJ, chloroplastic"/>
    <property type="match status" value="1"/>
</dbReference>
<dbReference type="EC" id="2.3.1.1" evidence="11"/>
<feature type="binding site" evidence="11">
    <location>
        <position position="405"/>
    </location>
    <ligand>
        <name>substrate</name>
    </ligand>
</feature>
<gene>
    <name evidence="11 12" type="primary">argJ</name>
    <name evidence="12" type="ordered locus">GDI0794</name>
</gene>
<feature type="site" description="Involved in the stabilization of negative charge on the oxyanion by the formation of the oxyanion hole" evidence="11">
    <location>
        <position position="122"/>
    </location>
</feature>
<comment type="pathway">
    <text evidence="11">Amino-acid biosynthesis; L-arginine biosynthesis; N(2)-acetyl-L-ornithine from L-glutamate: step 1/4.</text>
</comment>
<dbReference type="AlphaFoldDB" id="A9HAU1"/>
<organism evidence="12 13">
    <name type="scientific">Gluconacetobacter diazotrophicus (strain ATCC 49037 / DSM 5601 / CCUG 37298 / CIP 103539 / LMG 7603 / PAl5)</name>
    <dbReference type="NCBI Taxonomy" id="272568"/>
    <lineage>
        <taxon>Bacteria</taxon>
        <taxon>Pseudomonadati</taxon>
        <taxon>Pseudomonadota</taxon>
        <taxon>Alphaproteobacteria</taxon>
        <taxon>Acetobacterales</taxon>
        <taxon>Acetobacteraceae</taxon>
        <taxon>Gluconacetobacter</taxon>
    </lineage>
</organism>
<evidence type="ECO:0000256" key="10">
    <source>
        <dbReference type="ARBA" id="ARBA00023315"/>
    </source>
</evidence>
<name>A9HAU1_GLUDA</name>
<dbReference type="InterPro" id="IPR002813">
    <property type="entry name" value="Arg_biosynth_ArgJ"/>
</dbReference>
<dbReference type="SUPFAM" id="SSF56266">
    <property type="entry name" value="DmpA/ArgJ-like"/>
    <property type="match status" value="1"/>
</dbReference>
<dbReference type="MEROPS" id="T05.001"/>
<proteinExistence type="inferred from homology"/>
<dbReference type="FunFam" id="3.10.20.340:FF:000003">
    <property type="entry name" value="Arginine biosynthesis bifunctional protein ArgJ"/>
    <property type="match status" value="1"/>
</dbReference>
<dbReference type="OrthoDB" id="9804242at2"/>
<dbReference type="PANTHER" id="PTHR23100:SF0">
    <property type="entry name" value="ARGININE BIOSYNTHESIS BIFUNCTIONAL PROTEIN ARGJ, MITOCHONDRIAL"/>
    <property type="match status" value="1"/>
</dbReference>
<keyword evidence="10 11" id="KW-0012">Acyltransferase</keyword>
<feature type="chain" id="PRO_5023214939" description="Arginine biosynthesis bifunctional protein ArgJ alpha chain" evidence="11">
    <location>
        <begin position="1"/>
        <end position="194"/>
    </location>
</feature>
<dbReference type="GO" id="GO:0005737">
    <property type="term" value="C:cytoplasm"/>
    <property type="evidence" value="ECO:0007669"/>
    <property type="project" value="UniProtKB-SubCell"/>
</dbReference>
<dbReference type="KEGG" id="gdi:GDI0794"/>
<evidence type="ECO:0000256" key="3">
    <source>
        <dbReference type="ARBA" id="ARBA00011475"/>
    </source>
</evidence>